<keyword evidence="4" id="KW-0560">Oxidoreductase</keyword>
<gene>
    <name evidence="10" type="ORF">K432DRAFT_291793</name>
</gene>
<evidence type="ECO:0000256" key="4">
    <source>
        <dbReference type="ARBA" id="ARBA00023002"/>
    </source>
</evidence>
<evidence type="ECO:0000256" key="5">
    <source>
        <dbReference type="ARBA" id="ARBA00023008"/>
    </source>
</evidence>
<evidence type="ECO:0000313" key="11">
    <source>
        <dbReference type="Proteomes" id="UP000250266"/>
    </source>
</evidence>
<dbReference type="PANTHER" id="PTHR11709">
    <property type="entry name" value="MULTI-COPPER OXIDASE"/>
    <property type="match status" value="1"/>
</dbReference>
<dbReference type="InterPro" id="IPR045087">
    <property type="entry name" value="Cu-oxidase_fam"/>
</dbReference>
<feature type="domain" description="Plastocyanin-like" evidence="7">
    <location>
        <begin position="154"/>
        <end position="298"/>
    </location>
</feature>
<dbReference type="GO" id="GO:0004322">
    <property type="term" value="F:ferroxidase activity"/>
    <property type="evidence" value="ECO:0007669"/>
    <property type="project" value="TreeGrafter"/>
</dbReference>
<dbReference type="GO" id="GO:0033573">
    <property type="term" value="C:high-affinity iron permease complex"/>
    <property type="evidence" value="ECO:0007669"/>
    <property type="project" value="TreeGrafter"/>
</dbReference>
<dbReference type="InterPro" id="IPR011706">
    <property type="entry name" value="Cu-oxidase_C"/>
</dbReference>
<evidence type="ECO:0000259" key="7">
    <source>
        <dbReference type="Pfam" id="PF00394"/>
    </source>
</evidence>
<keyword evidence="5" id="KW-0186">Copper</keyword>
<keyword evidence="11" id="KW-1185">Reference proteome</keyword>
<accession>A0A8E2JI24</accession>
<evidence type="ECO:0000256" key="1">
    <source>
        <dbReference type="ARBA" id="ARBA00010609"/>
    </source>
</evidence>
<feature type="domain" description="Plastocyanin-like" evidence="9">
    <location>
        <begin position="31"/>
        <end position="143"/>
    </location>
</feature>
<evidence type="ECO:0000313" key="10">
    <source>
        <dbReference type="EMBL" id="OCK83102.1"/>
    </source>
</evidence>
<dbReference type="CDD" id="cd13899">
    <property type="entry name" value="CuRO_3_Fet3p"/>
    <property type="match status" value="1"/>
</dbReference>
<dbReference type="GO" id="GO:0005507">
    <property type="term" value="F:copper ion binding"/>
    <property type="evidence" value="ECO:0007669"/>
    <property type="project" value="InterPro"/>
</dbReference>
<evidence type="ECO:0000256" key="3">
    <source>
        <dbReference type="ARBA" id="ARBA00022729"/>
    </source>
</evidence>
<dbReference type="AlphaFoldDB" id="A0A8E2JI24"/>
<dbReference type="GO" id="GO:0033215">
    <property type="term" value="P:reductive iron assimilation"/>
    <property type="evidence" value="ECO:0007669"/>
    <property type="project" value="TreeGrafter"/>
</dbReference>
<dbReference type="Pfam" id="PF07732">
    <property type="entry name" value="Cu-oxidase_3"/>
    <property type="match status" value="1"/>
</dbReference>
<proteinExistence type="inferred from homology"/>
<dbReference type="InterPro" id="IPR002355">
    <property type="entry name" value="Cu_oxidase_Cu_BS"/>
</dbReference>
<dbReference type="GO" id="GO:0010106">
    <property type="term" value="P:cellular response to iron ion starvation"/>
    <property type="evidence" value="ECO:0007669"/>
    <property type="project" value="TreeGrafter"/>
</dbReference>
<dbReference type="Pfam" id="PF07731">
    <property type="entry name" value="Cu-oxidase_2"/>
    <property type="match status" value="1"/>
</dbReference>
<dbReference type="InterPro" id="IPR044130">
    <property type="entry name" value="CuRO_2_Fet3-like"/>
</dbReference>
<dbReference type="CDD" id="cd13877">
    <property type="entry name" value="CuRO_2_Fet3p_like"/>
    <property type="match status" value="1"/>
</dbReference>
<reference evidence="10 11" key="1">
    <citation type="journal article" date="2016" name="Nat. Commun.">
        <title>Ectomycorrhizal ecology is imprinted in the genome of the dominant symbiotic fungus Cenococcum geophilum.</title>
        <authorList>
            <consortium name="DOE Joint Genome Institute"/>
            <person name="Peter M."/>
            <person name="Kohler A."/>
            <person name="Ohm R.A."/>
            <person name="Kuo A."/>
            <person name="Krutzmann J."/>
            <person name="Morin E."/>
            <person name="Arend M."/>
            <person name="Barry K.W."/>
            <person name="Binder M."/>
            <person name="Choi C."/>
            <person name="Clum A."/>
            <person name="Copeland A."/>
            <person name="Grisel N."/>
            <person name="Haridas S."/>
            <person name="Kipfer T."/>
            <person name="LaButti K."/>
            <person name="Lindquist E."/>
            <person name="Lipzen A."/>
            <person name="Maire R."/>
            <person name="Meier B."/>
            <person name="Mihaltcheva S."/>
            <person name="Molinier V."/>
            <person name="Murat C."/>
            <person name="Poggeler S."/>
            <person name="Quandt C.A."/>
            <person name="Sperisen C."/>
            <person name="Tritt A."/>
            <person name="Tisserant E."/>
            <person name="Crous P.W."/>
            <person name="Henrissat B."/>
            <person name="Nehls U."/>
            <person name="Egli S."/>
            <person name="Spatafora J.W."/>
            <person name="Grigoriev I.V."/>
            <person name="Martin F.M."/>
        </authorList>
    </citation>
    <scope>NUCLEOTIDE SEQUENCE [LARGE SCALE GENOMIC DNA]</scope>
    <source>
        <strain evidence="10 11">CBS 459.81</strain>
    </source>
</reference>
<dbReference type="InterPro" id="IPR033138">
    <property type="entry name" value="Cu_oxidase_CS"/>
</dbReference>
<dbReference type="Pfam" id="PF00394">
    <property type="entry name" value="Cu-oxidase"/>
    <property type="match status" value="1"/>
</dbReference>
<dbReference type="CDD" id="cd13851">
    <property type="entry name" value="CuRO_1_Fet3p"/>
    <property type="match status" value="1"/>
</dbReference>
<dbReference type="InterPro" id="IPR001117">
    <property type="entry name" value="Cu-oxidase_2nd"/>
</dbReference>
<comment type="similarity">
    <text evidence="1">Belongs to the multicopper oxidase family.</text>
</comment>
<dbReference type="PANTHER" id="PTHR11709:SF361">
    <property type="entry name" value="IRON TRANSPORT MULTICOPPER OXIDASE FET3"/>
    <property type="match status" value="1"/>
</dbReference>
<dbReference type="InterPro" id="IPR011707">
    <property type="entry name" value="Cu-oxidase-like_N"/>
</dbReference>
<dbReference type="Proteomes" id="UP000250266">
    <property type="component" value="Unassembled WGS sequence"/>
</dbReference>
<evidence type="ECO:0000256" key="2">
    <source>
        <dbReference type="ARBA" id="ARBA00022723"/>
    </source>
</evidence>
<name>A0A8E2JI24_9PEZI</name>
<feature type="signal peptide" evidence="6">
    <location>
        <begin position="1"/>
        <end position="19"/>
    </location>
</feature>
<organism evidence="10 11">
    <name type="scientific">Lepidopterella palustris CBS 459.81</name>
    <dbReference type="NCBI Taxonomy" id="1314670"/>
    <lineage>
        <taxon>Eukaryota</taxon>
        <taxon>Fungi</taxon>
        <taxon>Dikarya</taxon>
        <taxon>Ascomycota</taxon>
        <taxon>Pezizomycotina</taxon>
        <taxon>Dothideomycetes</taxon>
        <taxon>Pleosporomycetidae</taxon>
        <taxon>Mytilinidiales</taxon>
        <taxon>Argynnaceae</taxon>
        <taxon>Lepidopterella</taxon>
    </lineage>
</organism>
<evidence type="ECO:0000256" key="6">
    <source>
        <dbReference type="SAM" id="SignalP"/>
    </source>
</evidence>
<dbReference type="EMBL" id="KV744869">
    <property type="protein sequence ID" value="OCK83102.1"/>
    <property type="molecule type" value="Genomic_DNA"/>
</dbReference>
<protein>
    <submittedName>
        <fullName evidence="10">Multicopper oxidase</fullName>
    </submittedName>
</protein>
<dbReference type="SUPFAM" id="SSF49503">
    <property type="entry name" value="Cupredoxins"/>
    <property type="match status" value="3"/>
</dbReference>
<evidence type="ECO:0000259" key="8">
    <source>
        <dbReference type="Pfam" id="PF07731"/>
    </source>
</evidence>
<dbReference type="PROSITE" id="PS00080">
    <property type="entry name" value="MULTICOPPER_OXIDASE2"/>
    <property type="match status" value="1"/>
</dbReference>
<dbReference type="InterPro" id="IPR008972">
    <property type="entry name" value="Cupredoxin"/>
</dbReference>
<feature type="domain" description="Plastocyanin-like" evidence="8">
    <location>
        <begin position="358"/>
        <end position="488"/>
    </location>
</feature>
<feature type="chain" id="PRO_5034383697" evidence="6">
    <location>
        <begin position="20"/>
        <end position="564"/>
    </location>
</feature>
<sequence>MRRLLTFIALSAFVPSCISKTVTYNWDVGWIIAAPDGFSRPVIAINGQWPPPKVEADLGDTISVTVTNSLGNETTGIHWHGQFQEHSNFMDGPPGVTQCPIQPGSSYTYTFTANPAGTYWYHSHAPGQYGDGLRGPLVIHDRRAEKELGFDQELTLVLSDWYHDQMPGLLHYYLGTKNTDGAEPIPMSSLINDKLTETFDILPGKKYMIRVISTSALAAHFVKFDGHNMSVVAVDGVQVVPVVTDTIEVSAGQRMDVIITGLMNATKNYAFVASMDPDMFDSVPDTLNLNSDGVLVYNPKFAAPAPLRQEDYTALDDIGLIPLDGQPILGAPDQTITLAIDFESYSFGQRASLGSEPYISPKVPTIYTALTTGQNALNPAVYGPGVNPFVLRYGQVIELVINNLDTGGHPMHLHGHVFQVLTRTSTQPWDGNTSGFPKIPMKRDTVKVAAGGAIVLRFKAENPGVWLFHCHIDWHVEAGLSVTFIEAPIHLQEQFQHGGPIYAANNCKKQGIPISGNCAGQTRNVTDNSKCNNVIDPNPWGSLINPPSSRKVRGLMRDIAALRV</sequence>
<keyword evidence="3 6" id="KW-0732">Signal</keyword>
<evidence type="ECO:0000259" key="9">
    <source>
        <dbReference type="Pfam" id="PF07732"/>
    </source>
</evidence>
<dbReference type="PROSITE" id="PS00079">
    <property type="entry name" value="MULTICOPPER_OXIDASE1"/>
    <property type="match status" value="2"/>
</dbReference>
<dbReference type="OrthoDB" id="2121828at2759"/>
<dbReference type="Gene3D" id="2.60.40.420">
    <property type="entry name" value="Cupredoxins - blue copper proteins"/>
    <property type="match status" value="3"/>
</dbReference>
<keyword evidence="2" id="KW-0479">Metal-binding</keyword>